<sequence length="127" mass="13794">MCVCTSSLEQAMEVVDRRMVPNQCKTVEEGAGRSQWRMTRGPPSSACFAARPCASGSLPTAASSCSTCPSTRSTRRGWRRATSRALVPLPLCPLLRGPPPSSWTIHRYGMCGSQCDACIVRQKTDRS</sequence>
<dbReference type="EMBL" id="CM020620">
    <property type="protein sequence ID" value="KAK1868875.1"/>
    <property type="molecule type" value="Genomic_DNA"/>
</dbReference>
<name>A0ACC3CF86_PYRYE</name>
<evidence type="ECO:0000313" key="1">
    <source>
        <dbReference type="EMBL" id="KAK1868875.1"/>
    </source>
</evidence>
<accession>A0ACC3CF86</accession>
<evidence type="ECO:0000313" key="2">
    <source>
        <dbReference type="Proteomes" id="UP000798662"/>
    </source>
</evidence>
<proteinExistence type="predicted"/>
<keyword evidence="2" id="KW-1185">Reference proteome</keyword>
<gene>
    <name evidence="1" type="ORF">I4F81_011357</name>
</gene>
<organism evidence="1 2">
    <name type="scientific">Pyropia yezoensis</name>
    <name type="common">Susabi-nori</name>
    <name type="synonym">Porphyra yezoensis</name>
    <dbReference type="NCBI Taxonomy" id="2788"/>
    <lineage>
        <taxon>Eukaryota</taxon>
        <taxon>Rhodophyta</taxon>
        <taxon>Bangiophyceae</taxon>
        <taxon>Bangiales</taxon>
        <taxon>Bangiaceae</taxon>
        <taxon>Pyropia</taxon>
    </lineage>
</organism>
<protein>
    <submittedName>
        <fullName evidence="1">Uncharacterized protein</fullName>
    </submittedName>
</protein>
<dbReference type="Proteomes" id="UP000798662">
    <property type="component" value="Chromosome 3"/>
</dbReference>
<reference evidence="1" key="1">
    <citation type="submission" date="2019-11" db="EMBL/GenBank/DDBJ databases">
        <title>Nori genome reveals adaptations in red seaweeds to the harsh intertidal environment.</title>
        <authorList>
            <person name="Wang D."/>
            <person name="Mao Y."/>
        </authorList>
    </citation>
    <scope>NUCLEOTIDE SEQUENCE</scope>
    <source>
        <tissue evidence="1">Gametophyte</tissue>
    </source>
</reference>
<comment type="caution">
    <text evidence="1">The sequence shown here is derived from an EMBL/GenBank/DDBJ whole genome shotgun (WGS) entry which is preliminary data.</text>
</comment>